<dbReference type="EMBL" id="JAJFZT010000007">
    <property type="protein sequence ID" value="MCC3273239.1"/>
    <property type="molecule type" value="Genomic_DNA"/>
</dbReference>
<evidence type="ECO:0000313" key="3">
    <source>
        <dbReference type="Proteomes" id="UP000829758"/>
    </source>
</evidence>
<organism evidence="1 4">
    <name type="scientific">Arthrobacter zhangbolii</name>
    <dbReference type="NCBI Taxonomy" id="2886936"/>
    <lineage>
        <taxon>Bacteria</taxon>
        <taxon>Bacillati</taxon>
        <taxon>Actinomycetota</taxon>
        <taxon>Actinomycetes</taxon>
        <taxon>Micrococcales</taxon>
        <taxon>Micrococcaceae</taxon>
        <taxon>Arthrobacter</taxon>
    </lineage>
</organism>
<dbReference type="RefSeq" id="WP_227929087.1">
    <property type="nucleotide sequence ID" value="NZ_CP094984.1"/>
</dbReference>
<accession>A0A9X1SBV5</accession>
<dbReference type="EMBL" id="CP094984">
    <property type="protein sequence ID" value="UON92774.1"/>
    <property type="molecule type" value="Genomic_DNA"/>
</dbReference>
<dbReference type="AlphaFoldDB" id="A0A9X1SBV5"/>
<keyword evidence="3" id="KW-1185">Reference proteome</keyword>
<dbReference type="Proteomes" id="UP001155145">
    <property type="component" value="Unassembled WGS sequence"/>
</dbReference>
<reference evidence="1" key="1">
    <citation type="submission" date="2021-10" db="EMBL/GenBank/DDBJ databases">
        <title>Novel species in genus Arthrobacter.</title>
        <authorList>
            <person name="Liu Y."/>
        </authorList>
    </citation>
    <scope>NUCLEOTIDE SEQUENCE</scope>
    <source>
        <strain evidence="1">Zg-Y462</strain>
        <strain evidence="3">zg-Y462</strain>
    </source>
</reference>
<sequence length="147" mass="14889">MCGACPGGTVIPRLSAYAALAGIRSSVAGVLQEIAGRRLTVRAFGDAWTVRDRLGKQQVLPGLEEVAAAVAAGLLDWDAVARLTGQEVTGRVPDLSCPALPVLQEIAAAPLSPDAPRPELTAGEFAAGLLVHAANRAGSGTGAVARD</sequence>
<proteinExistence type="predicted"/>
<evidence type="ECO:0000313" key="4">
    <source>
        <dbReference type="Proteomes" id="UP001155145"/>
    </source>
</evidence>
<gene>
    <name evidence="1" type="ORF">LJ755_10925</name>
    <name evidence="2" type="ORF">MUK71_03780</name>
</gene>
<dbReference type="Proteomes" id="UP000829758">
    <property type="component" value="Chromosome"/>
</dbReference>
<evidence type="ECO:0000313" key="1">
    <source>
        <dbReference type="EMBL" id="MCC3273239.1"/>
    </source>
</evidence>
<name>A0A9X1SBV5_9MICC</name>
<evidence type="ECO:0000313" key="2">
    <source>
        <dbReference type="EMBL" id="UON92774.1"/>
    </source>
</evidence>
<protein>
    <submittedName>
        <fullName evidence="1">Uncharacterized protein</fullName>
    </submittedName>
</protein>